<keyword evidence="6" id="KW-0067">ATP-binding</keyword>
<evidence type="ECO:0000313" key="11">
    <source>
        <dbReference type="EMBL" id="KUK90950.1"/>
    </source>
</evidence>
<dbReference type="Proteomes" id="UP000054260">
    <property type="component" value="Unassembled WGS sequence"/>
</dbReference>
<evidence type="ECO:0000256" key="1">
    <source>
        <dbReference type="ARBA" id="ARBA00004236"/>
    </source>
</evidence>
<dbReference type="FunFam" id="3.40.50.300:FF:000589">
    <property type="entry name" value="ABC transporter, ATP-binding subunit"/>
    <property type="match status" value="1"/>
</dbReference>
<evidence type="ECO:0000256" key="3">
    <source>
        <dbReference type="ARBA" id="ARBA00022448"/>
    </source>
</evidence>
<evidence type="ECO:0000259" key="9">
    <source>
        <dbReference type="PROSITE" id="PS50893"/>
    </source>
</evidence>
<dbReference type="GO" id="GO:0016887">
    <property type="term" value="F:ATP hydrolysis activity"/>
    <property type="evidence" value="ECO:0007669"/>
    <property type="project" value="InterPro"/>
</dbReference>
<evidence type="ECO:0000256" key="8">
    <source>
        <dbReference type="ARBA" id="ARBA00023136"/>
    </source>
</evidence>
<dbReference type="SUPFAM" id="SSF52540">
    <property type="entry name" value="P-loop containing nucleoside triphosphate hydrolases"/>
    <property type="match status" value="1"/>
</dbReference>
<dbReference type="AlphaFoldDB" id="A0A101I8Y7"/>
<evidence type="ECO:0000313" key="10">
    <source>
        <dbReference type="EMBL" id="KUK67631.1"/>
    </source>
</evidence>
<sequence length="305" mass="34785">MSKTVIEVVNLRKYYGDTKAVDGIEFDLREGEVLAILGPNGAGKTTTVEMLEGLRKPDAGKIEYFEERLPPSSERVKEEIGVQLQSSSFFEYLSVKETLDLFRGLYRKRIPSKDLIKEVSLEDKEKTYTKNLSGGQLQRLAVAVALVNDPRVVFLDEPTTGLDPQARRMLWETILALKKKKKTIILTTHYMEEAERLADRIIIMDYGKIIARGTLDELIDSIDAENIVTFSVQGEDPVPGEFLDMEGLQHVENREYSVTTRDVERILGRLFERSKRFGLLLDDVTIRKPNLEDVFITLTGRKLRD</sequence>
<dbReference type="PANTHER" id="PTHR42711">
    <property type="entry name" value="ABC TRANSPORTER ATP-BINDING PROTEIN"/>
    <property type="match status" value="1"/>
</dbReference>
<dbReference type="InterPro" id="IPR003439">
    <property type="entry name" value="ABC_transporter-like_ATP-bd"/>
</dbReference>
<reference evidence="12 13" key="2">
    <citation type="journal article" date="2015" name="MBio">
        <title>Genome-Resolved Metagenomic Analysis Reveals Roles for Candidate Phyla and Other Microbial Community Members in Biogeochemical Transformations in Oil Reservoirs.</title>
        <authorList>
            <person name="Hu P."/>
            <person name="Tom L."/>
            <person name="Singh A."/>
            <person name="Thomas B.C."/>
            <person name="Baker B.J."/>
            <person name="Piceno Y.M."/>
            <person name="Andersen G.L."/>
            <person name="Banfield J.F."/>
        </authorList>
    </citation>
    <scope>NUCLEOTIDE SEQUENCE [LARGE SCALE GENOMIC DNA]</scope>
</reference>
<keyword evidence="5" id="KW-0547">Nucleotide-binding</keyword>
<dbReference type="PANTHER" id="PTHR42711:SF5">
    <property type="entry name" value="ABC TRANSPORTER ATP-BINDING PROTEIN NATA"/>
    <property type="match status" value="1"/>
</dbReference>
<comment type="subcellular location">
    <subcellularLocation>
        <location evidence="1">Cell membrane</location>
    </subcellularLocation>
</comment>
<keyword evidence="3" id="KW-0813">Transport</keyword>
<keyword evidence="7" id="KW-1278">Translocase</keyword>
<dbReference type="InterPro" id="IPR003593">
    <property type="entry name" value="AAA+_ATPase"/>
</dbReference>
<dbReference type="PROSITE" id="PS00211">
    <property type="entry name" value="ABC_TRANSPORTER_1"/>
    <property type="match status" value="1"/>
</dbReference>
<reference evidence="11" key="1">
    <citation type="journal article" date="2015" name="MBio">
        <title>Genome-resolved metagenomic analysis reveals roles for candidate phyla and other microbial community members in biogeochemical transformations in oil reservoirs.</title>
        <authorList>
            <person name="Hu P."/>
            <person name="Tom L."/>
            <person name="Singh A."/>
            <person name="Thomas B.C."/>
            <person name="Baker B.J."/>
            <person name="Piceno Y.M."/>
            <person name="Andersen G.L."/>
            <person name="Banfield J.F."/>
        </authorList>
    </citation>
    <scope>NUCLEOTIDE SEQUENCE [LARGE SCALE GENOMIC DNA]</scope>
    <source>
        <strain evidence="10">46_47</strain>
        <strain evidence="11">46_70</strain>
    </source>
</reference>
<comment type="caution">
    <text evidence="11">The sequence shown here is derived from an EMBL/GenBank/DDBJ whole genome shotgun (WGS) entry which is preliminary data.</text>
</comment>
<evidence type="ECO:0000313" key="12">
    <source>
        <dbReference type="Proteomes" id="UP000054260"/>
    </source>
</evidence>
<keyword evidence="4" id="KW-1003">Cell membrane</keyword>
<dbReference type="PROSITE" id="PS50893">
    <property type="entry name" value="ABC_TRANSPORTER_2"/>
    <property type="match status" value="1"/>
</dbReference>
<dbReference type="InterPro" id="IPR017871">
    <property type="entry name" value="ABC_transporter-like_CS"/>
</dbReference>
<dbReference type="GO" id="GO:0005886">
    <property type="term" value="C:plasma membrane"/>
    <property type="evidence" value="ECO:0007669"/>
    <property type="project" value="UniProtKB-SubCell"/>
</dbReference>
<dbReference type="Gene3D" id="3.40.50.300">
    <property type="entry name" value="P-loop containing nucleotide triphosphate hydrolases"/>
    <property type="match status" value="1"/>
</dbReference>
<dbReference type="PATRIC" id="fig|1236046.5.peg.1280"/>
<evidence type="ECO:0000256" key="2">
    <source>
        <dbReference type="ARBA" id="ARBA00005417"/>
    </source>
</evidence>
<evidence type="ECO:0000256" key="5">
    <source>
        <dbReference type="ARBA" id="ARBA00022741"/>
    </source>
</evidence>
<accession>A0A101I8Y7</accession>
<evidence type="ECO:0000256" key="6">
    <source>
        <dbReference type="ARBA" id="ARBA00022840"/>
    </source>
</evidence>
<feature type="domain" description="ABC transporter" evidence="9">
    <location>
        <begin position="6"/>
        <end position="231"/>
    </location>
</feature>
<dbReference type="EMBL" id="LGGW01000014">
    <property type="protein sequence ID" value="KUK90950.1"/>
    <property type="molecule type" value="Genomic_DNA"/>
</dbReference>
<keyword evidence="8" id="KW-0472">Membrane</keyword>
<gene>
    <name evidence="10" type="ORF">XD86_0698</name>
    <name evidence="11" type="ORF">XE02_0286</name>
</gene>
<dbReference type="InterPro" id="IPR027417">
    <property type="entry name" value="P-loop_NTPase"/>
</dbReference>
<dbReference type="Proteomes" id="UP000055014">
    <property type="component" value="Unassembled WGS sequence"/>
</dbReference>
<dbReference type="CDD" id="cd03230">
    <property type="entry name" value="ABC_DR_subfamily_A"/>
    <property type="match status" value="1"/>
</dbReference>
<evidence type="ECO:0000256" key="7">
    <source>
        <dbReference type="ARBA" id="ARBA00022967"/>
    </source>
</evidence>
<evidence type="ECO:0000313" key="13">
    <source>
        <dbReference type="Proteomes" id="UP000055014"/>
    </source>
</evidence>
<dbReference type="EMBL" id="LGGH01000088">
    <property type="protein sequence ID" value="KUK67631.1"/>
    <property type="molecule type" value="Genomic_DNA"/>
</dbReference>
<comment type="similarity">
    <text evidence="2">Belongs to the ABC transporter superfamily.</text>
</comment>
<dbReference type="InterPro" id="IPR050763">
    <property type="entry name" value="ABC_transporter_ATP-binding"/>
</dbReference>
<dbReference type="GO" id="GO:0005524">
    <property type="term" value="F:ATP binding"/>
    <property type="evidence" value="ECO:0007669"/>
    <property type="project" value="UniProtKB-KW"/>
</dbReference>
<proteinExistence type="inferred from homology"/>
<dbReference type="SMART" id="SM00382">
    <property type="entry name" value="AAA"/>
    <property type="match status" value="1"/>
</dbReference>
<dbReference type="Pfam" id="PF00005">
    <property type="entry name" value="ABC_tran"/>
    <property type="match status" value="1"/>
</dbReference>
<evidence type="ECO:0000256" key="4">
    <source>
        <dbReference type="ARBA" id="ARBA00022475"/>
    </source>
</evidence>
<organism evidence="11 13">
    <name type="scientific">Mesotoga infera</name>
    <dbReference type="NCBI Taxonomy" id="1236046"/>
    <lineage>
        <taxon>Bacteria</taxon>
        <taxon>Thermotogati</taxon>
        <taxon>Thermotogota</taxon>
        <taxon>Thermotogae</taxon>
        <taxon>Kosmotogales</taxon>
        <taxon>Kosmotogaceae</taxon>
        <taxon>Mesotoga</taxon>
    </lineage>
</organism>
<name>A0A101I8Y7_9BACT</name>
<protein>
    <submittedName>
        <fullName evidence="11">ABC-type multidrug transport system, ATPase component</fullName>
    </submittedName>
</protein>